<sequence length="138" mass="15651">MLPEWSTFRTSFSFTSTKKIWHISAASRVQFLKPTVAAEDRRNARSSLNIFITNSALSNEGEILSLKIECYPELTSFSRERRARSHKILFIQVRFSSFLLLNDALSQCSFGLIIPFFVSLANVGFVDSTQALSEFLSD</sequence>
<name>A0AAN9R334_CANGL</name>
<dbReference type="AlphaFoldDB" id="A0AAN9R334"/>
<keyword evidence="2" id="KW-1185">Reference proteome</keyword>
<gene>
    <name evidence="1" type="ORF">VNO77_02465</name>
</gene>
<evidence type="ECO:0000313" key="2">
    <source>
        <dbReference type="Proteomes" id="UP001367508"/>
    </source>
</evidence>
<organism evidence="1 2">
    <name type="scientific">Canavalia gladiata</name>
    <name type="common">Sword bean</name>
    <name type="synonym">Dolichos gladiatus</name>
    <dbReference type="NCBI Taxonomy" id="3824"/>
    <lineage>
        <taxon>Eukaryota</taxon>
        <taxon>Viridiplantae</taxon>
        <taxon>Streptophyta</taxon>
        <taxon>Embryophyta</taxon>
        <taxon>Tracheophyta</taxon>
        <taxon>Spermatophyta</taxon>
        <taxon>Magnoliopsida</taxon>
        <taxon>eudicotyledons</taxon>
        <taxon>Gunneridae</taxon>
        <taxon>Pentapetalae</taxon>
        <taxon>rosids</taxon>
        <taxon>fabids</taxon>
        <taxon>Fabales</taxon>
        <taxon>Fabaceae</taxon>
        <taxon>Papilionoideae</taxon>
        <taxon>50 kb inversion clade</taxon>
        <taxon>NPAAA clade</taxon>
        <taxon>indigoferoid/millettioid clade</taxon>
        <taxon>Phaseoleae</taxon>
        <taxon>Canavalia</taxon>
    </lineage>
</organism>
<evidence type="ECO:0000313" key="1">
    <source>
        <dbReference type="EMBL" id="KAK7360470.1"/>
    </source>
</evidence>
<proteinExistence type="predicted"/>
<accession>A0AAN9R334</accession>
<dbReference type="Proteomes" id="UP001367508">
    <property type="component" value="Unassembled WGS sequence"/>
</dbReference>
<dbReference type="EMBL" id="JAYMYQ010000001">
    <property type="protein sequence ID" value="KAK7360470.1"/>
    <property type="molecule type" value="Genomic_DNA"/>
</dbReference>
<protein>
    <submittedName>
        <fullName evidence="1">Uncharacterized protein</fullName>
    </submittedName>
</protein>
<reference evidence="1 2" key="1">
    <citation type="submission" date="2024-01" db="EMBL/GenBank/DDBJ databases">
        <title>The genomes of 5 underutilized Papilionoideae crops provide insights into root nodulation and disease resistanc.</title>
        <authorList>
            <person name="Jiang F."/>
        </authorList>
    </citation>
    <scope>NUCLEOTIDE SEQUENCE [LARGE SCALE GENOMIC DNA]</scope>
    <source>
        <strain evidence="1">LVBAO_FW01</strain>
        <tissue evidence="1">Leaves</tissue>
    </source>
</reference>
<comment type="caution">
    <text evidence="1">The sequence shown here is derived from an EMBL/GenBank/DDBJ whole genome shotgun (WGS) entry which is preliminary data.</text>
</comment>